<accession>W8TFS4</accession>
<evidence type="ECO:0000313" key="1">
    <source>
        <dbReference type="EMBL" id="AHM56668.1"/>
    </source>
</evidence>
<dbReference type="AlphaFoldDB" id="W8TFS4"/>
<name>W8TFS4_PEPAC</name>
<evidence type="ECO:0000313" key="2">
    <source>
        <dbReference type="Proteomes" id="UP000019591"/>
    </source>
</evidence>
<keyword evidence="2" id="KW-1185">Reference proteome</keyword>
<organism evidence="1 2">
    <name type="scientific">Peptoclostridium acidaminophilum DSM 3953</name>
    <dbReference type="NCBI Taxonomy" id="1286171"/>
    <lineage>
        <taxon>Bacteria</taxon>
        <taxon>Bacillati</taxon>
        <taxon>Bacillota</taxon>
        <taxon>Clostridia</taxon>
        <taxon>Peptostreptococcales</taxon>
        <taxon>Peptoclostridiaceae</taxon>
        <taxon>Peptoclostridium</taxon>
    </lineage>
</organism>
<sequence>MHIVKNLLKAGFFMSGQFIHMQNKIVSICISMIDEMQ</sequence>
<reference evidence="1 2" key="1">
    <citation type="journal article" date="2014" name="Genome Announc.">
        <title>Complete Genome Sequence of Amino Acid-Utilizing Eubacterium acidaminophilum al-2 (DSM 3953).</title>
        <authorList>
            <person name="Poehlein A."/>
            <person name="Andreesen J.R."/>
            <person name="Daniel R."/>
        </authorList>
    </citation>
    <scope>NUCLEOTIDE SEQUENCE [LARGE SCALE GENOMIC DNA]</scope>
    <source>
        <strain evidence="1 2">DSM 3953</strain>
    </source>
</reference>
<dbReference type="STRING" id="1286171.EAL2_c13730"/>
<dbReference type="HOGENOM" id="CLU_3343786_0_0_9"/>
<gene>
    <name evidence="1" type="ORF">EAL2_c13730</name>
</gene>
<protein>
    <submittedName>
        <fullName evidence="1">Uncharacterized protein</fullName>
    </submittedName>
</protein>
<dbReference type="KEGG" id="eac:EAL2_c13730"/>
<proteinExistence type="predicted"/>
<dbReference type="Proteomes" id="UP000019591">
    <property type="component" value="Chromosome"/>
</dbReference>
<dbReference type="EMBL" id="CP007452">
    <property type="protein sequence ID" value="AHM56668.1"/>
    <property type="molecule type" value="Genomic_DNA"/>
</dbReference>